<feature type="domain" description="SET" evidence="1">
    <location>
        <begin position="16"/>
        <end position="162"/>
    </location>
</feature>
<dbReference type="InterPro" id="IPR053185">
    <property type="entry name" value="SET_domain_protein"/>
</dbReference>
<evidence type="ECO:0000313" key="3">
    <source>
        <dbReference type="Proteomes" id="UP000222788"/>
    </source>
</evidence>
<dbReference type="SUPFAM" id="SSF82199">
    <property type="entry name" value="SET domain"/>
    <property type="match status" value="1"/>
</dbReference>
<keyword evidence="3" id="KW-1185">Reference proteome</keyword>
<protein>
    <submittedName>
        <fullName evidence="2">SET domain-containing protein 5</fullName>
    </submittedName>
</protein>
<reference evidence="2 3" key="1">
    <citation type="journal article" date="2013" name="Fungal Biol.">
        <title>Analysis of microsatellite markers in the genome of the plant pathogen Ceratocystis fimbriata.</title>
        <authorList>
            <person name="Simpson M.C."/>
            <person name="Wilken P.M."/>
            <person name="Coetzee M.P."/>
            <person name="Wingfield M.J."/>
            <person name="Wingfield B.D."/>
        </authorList>
    </citation>
    <scope>NUCLEOTIDE SEQUENCE [LARGE SCALE GENOMIC DNA]</scope>
    <source>
        <strain evidence="2 3">CBS 114723</strain>
    </source>
</reference>
<dbReference type="OrthoDB" id="265717at2759"/>
<organism evidence="2 3">
    <name type="scientific">Ceratocystis fimbriata CBS 114723</name>
    <dbReference type="NCBI Taxonomy" id="1035309"/>
    <lineage>
        <taxon>Eukaryota</taxon>
        <taxon>Fungi</taxon>
        <taxon>Dikarya</taxon>
        <taxon>Ascomycota</taxon>
        <taxon>Pezizomycotina</taxon>
        <taxon>Sordariomycetes</taxon>
        <taxon>Hypocreomycetidae</taxon>
        <taxon>Microascales</taxon>
        <taxon>Ceratocystidaceae</taxon>
        <taxon>Ceratocystis</taxon>
    </lineage>
</organism>
<dbReference type="InterPro" id="IPR011990">
    <property type="entry name" value="TPR-like_helical_dom_sf"/>
</dbReference>
<evidence type="ECO:0000313" key="2">
    <source>
        <dbReference type="EMBL" id="PHH54346.1"/>
    </source>
</evidence>
<sequence length="457" mass="52439">MAKEFDMGNYLSASHPPTLLYEIQHIQGKGKGLIATEKITKGTRLLSEKPILKIRDPSAEALLPSIRRLVEALSEDHRKGFLALHSPYVYDNDIQQYMSIIRFNCLPCDESKETGIICLDASRINHSCDHNTILSWNENTQLNNAYALKDIDKGEEITISYTPTFSLREERQRRLMKSFNFVCSCRFCSLPPEQSRHNDKILGQIICLYDIAMGNSLDTSLETPISVLRHLERLIRLIKEQNPEIFSPPQLYSKAADTAIVNSDFARGYVFRKRAATIWERIAGQDSPKFLEAQAMLLNPYIFESCGMSRQWMTSFSDIPTGLGPDAFEKWLWRRGNTAAIQSCFSSFLDLPHECIPEPDFYEGTRNNNFRPLRHWCFLGNITDFSTIFRLHFQLEDLDGSIIPLFFHTPGRGQEVENYHTKIGSTIAILYPVHHVFMDGRTGIRLENPQMFKARSL</sequence>
<comment type="caution">
    <text evidence="2">The sequence shown here is derived from an EMBL/GenBank/DDBJ whole genome shotgun (WGS) entry which is preliminary data.</text>
</comment>
<dbReference type="PROSITE" id="PS50280">
    <property type="entry name" value="SET"/>
    <property type="match status" value="1"/>
</dbReference>
<dbReference type="PANTHER" id="PTHR47332">
    <property type="entry name" value="SET DOMAIN-CONTAINING PROTEIN 5"/>
    <property type="match status" value="1"/>
</dbReference>
<dbReference type="STRING" id="1035309.A0A2C5XAA2"/>
<dbReference type="InterPro" id="IPR046341">
    <property type="entry name" value="SET_dom_sf"/>
</dbReference>
<dbReference type="PANTHER" id="PTHR47332:SF2">
    <property type="entry name" value="SET-6"/>
    <property type="match status" value="1"/>
</dbReference>
<reference evidence="2 3" key="2">
    <citation type="journal article" date="2013" name="IMA Fungus">
        <title>IMA Genome-F 1: Ceratocystis fimbriata: Draft nuclear genome sequence for the plant pathogen, Ceratocystis fimbriata.</title>
        <authorList>
            <person name="Wilken P.M."/>
            <person name="Steenkamp E.T."/>
            <person name="Wingfield M.J."/>
            <person name="de Beer Z.W."/>
            <person name="Wingfield B.D."/>
        </authorList>
    </citation>
    <scope>NUCLEOTIDE SEQUENCE [LARGE SCALE GENOMIC DNA]</scope>
    <source>
        <strain evidence="2 3">CBS 114723</strain>
    </source>
</reference>
<dbReference type="Pfam" id="PF00856">
    <property type="entry name" value="SET"/>
    <property type="match status" value="1"/>
</dbReference>
<dbReference type="AlphaFoldDB" id="A0A2C5XAA2"/>
<accession>A0A2C5XAA2</accession>
<dbReference type="CDD" id="cd20071">
    <property type="entry name" value="SET_SMYD"/>
    <property type="match status" value="1"/>
</dbReference>
<name>A0A2C5XAA2_9PEZI</name>
<dbReference type="EMBL" id="APWK03000028">
    <property type="protein sequence ID" value="PHH54346.1"/>
    <property type="molecule type" value="Genomic_DNA"/>
</dbReference>
<dbReference type="InterPro" id="IPR001214">
    <property type="entry name" value="SET_dom"/>
</dbReference>
<dbReference type="Gene3D" id="2.170.270.10">
    <property type="entry name" value="SET domain"/>
    <property type="match status" value="1"/>
</dbReference>
<dbReference type="Gene3D" id="1.25.40.10">
    <property type="entry name" value="Tetratricopeptide repeat domain"/>
    <property type="match status" value="1"/>
</dbReference>
<dbReference type="SMART" id="SM00317">
    <property type="entry name" value="SET"/>
    <property type="match status" value="1"/>
</dbReference>
<dbReference type="Proteomes" id="UP000222788">
    <property type="component" value="Unassembled WGS sequence"/>
</dbReference>
<evidence type="ECO:0000259" key="1">
    <source>
        <dbReference type="PROSITE" id="PS50280"/>
    </source>
</evidence>
<gene>
    <name evidence="2" type="primary">set5</name>
    <name evidence="2" type="ORF">CFIMG_007965RA00001</name>
</gene>
<proteinExistence type="predicted"/>